<keyword evidence="9 11" id="KW-0472">Membrane</keyword>
<evidence type="ECO:0000256" key="10">
    <source>
        <dbReference type="ARBA" id="ARBA00023180"/>
    </source>
</evidence>
<dbReference type="GO" id="GO:0006952">
    <property type="term" value="P:defense response"/>
    <property type="evidence" value="ECO:0007669"/>
    <property type="project" value="UniProtKB-ARBA"/>
</dbReference>
<keyword evidence="7" id="KW-0677">Repeat</keyword>
<proteinExistence type="inferred from homology"/>
<sequence>MSVVCSEQERVALFKLKQSVKDDFEILSSWVGNDCCLWEGIQCDSVTGTVKSLHLRGDWGYFSLSEGYFDYVGEGYLVGDEVNYSLAELSHLKYLDLSGNYFQGSRIPEFIGSLKQLIYLNLSNAGFQGIIPPHIGNLSNLKVLDLSSNYGMKADDMAWTFGLPLLQHLDLSSLDLSGAKNWNMVYMIPSLKRLSLSRCRLSNIHLSPSFNSSRVLPNIRHLDLGFNYFKGSLPGFFQNITSLVFLDLSNFDLNYSWNTANLLNVIPSLLELHVSGCGLHNTHLSHPHLNFSIVSNIQHLDLSANSIGDVFPSVLTNMSSLRVLEISRNMLNSWVPVMPNLLELGLSSNRFKQIEHVGIWRQCYLKILSASKNPFDIEMIESLQNISECTRYALERLDLHESLYGTIPQTIGRLANLRGLDLSRSGLTGPIPKSLGRLRFLEVLDLSSNELTGPIPTFHAKLAKLDLSYNHLKGSIPESFGNLSGLTYVDLSFNRLMGPIPASLGRLVSLQAISVSSNFLNGTIPVSVGQLADLRSLDISNNSLEGVVSEAHFANLSMLKSLDTSFNTKLIFNVSRDWIPPFQLVVLQIRCCNIANGFPQWLRNQMKLRELVLSNATITGPLPTWLKKMPIVPFLELSHNKLSGPLTNLPNRKTFDVYGYFMARVLFLQDNLFNESIPRSLCRRGDLDDINLSRNRLTGKIPKCLGNLQSLRTMAFSSNRLSGVIPNFNSSSLRWLQLNSNNFIGEIPQALGNLQKLFFLDMADNALSGNIPQFIGEKLPSLIVLRLRQNNFNASIPQSLCKASTLHILDVAHNNLTGTIPPCLGELNAMIVSSKVVSRCKDYGTGETLVQFMKGVDLEYINAWAMVFNMDLSSNKLVGEIPDELTALTMLMGLNLSNNHLTGGIPDTIGNMLKLESLDFSRNELTGVIPPSMAALTFLSHLNLSHNNLSGQIPAGNQLQTLDDPSIYVGNKDLCGPPLLKNCSNHENPITRMPKKQYNANELWFYVDIMSGFITGFWGIIGVLLFKKKWRQNLFTFAEETMDKILIAVIIGVAKMKKVREGA</sequence>
<dbReference type="InterPro" id="IPR055414">
    <property type="entry name" value="LRR_R13L4/SHOC2-like"/>
</dbReference>
<dbReference type="InterPro" id="IPR001611">
    <property type="entry name" value="Leu-rich_rpt"/>
</dbReference>
<keyword evidence="3" id="KW-1003">Cell membrane</keyword>
<dbReference type="FunFam" id="3.80.10.10:FF:000111">
    <property type="entry name" value="LRR receptor-like serine/threonine-protein kinase ERECTA"/>
    <property type="match status" value="1"/>
</dbReference>
<feature type="transmembrane region" description="Helical" evidence="11">
    <location>
        <begin position="1003"/>
        <end position="1026"/>
    </location>
</feature>
<evidence type="ECO:0000256" key="1">
    <source>
        <dbReference type="ARBA" id="ARBA00004251"/>
    </source>
</evidence>
<dbReference type="EMBL" id="OX465086">
    <property type="protein sequence ID" value="CAI9261086.1"/>
    <property type="molecule type" value="Genomic_DNA"/>
</dbReference>
<dbReference type="GO" id="GO:0051707">
    <property type="term" value="P:response to other organism"/>
    <property type="evidence" value="ECO:0007669"/>
    <property type="project" value="UniProtKB-ARBA"/>
</dbReference>
<dbReference type="FunFam" id="3.80.10.10:FF:000095">
    <property type="entry name" value="LRR receptor-like serine/threonine-protein kinase GSO1"/>
    <property type="match status" value="2"/>
</dbReference>
<dbReference type="AlphaFoldDB" id="A0AA35UM79"/>
<evidence type="ECO:0000256" key="5">
    <source>
        <dbReference type="ARBA" id="ARBA00022692"/>
    </source>
</evidence>
<keyword evidence="5 11" id="KW-0812">Transmembrane</keyword>
<name>A0AA35UM79_LACSI</name>
<dbReference type="PRINTS" id="PR00019">
    <property type="entry name" value="LEURICHRPT"/>
</dbReference>
<dbReference type="PANTHER" id="PTHR48063:SF106">
    <property type="entry name" value="LEUCINE-RICH REPEAT DOMAIN, L DOMAIN-LIKE PROTEIN-RELATED"/>
    <property type="match status" value="1"/>
</dbReference>
<evidence type="ECO:0000256" key="3">
    <source>
        <dbReference type="ARBA" id="ARBA00022475"/>
    </source>
</evidence>
<evidence type="ECO:0000259" key="12">
    <source>
        <dbReference type="Pfam" id="PF08263"/>
    </source>
</evidence>
<evidence type="ECO:0000256" key="2">
    <source>
        <dbReference type="ARBA" id="ARBA00009592"/>
    </source>
</evidence>
<evidence type="ECO:0000313" key="15">
    <source>
        <dbReference type="Proteomes" id="UP001177003"/>
    </source>
</evidence>
<dbReference type="Pfam" id="PF23598">
    <property type="entry name" value="LRR_14"/>
    <property type="match status" value="1"/>
</dbReference>
<dbReference type="Gene3D" id="3.80.10.10">
    <property type="entry name" value="Ribonuclease Inhibitor"/>
    <property type="match status" value="6"/>
</dbReference>
<evidence type="ECO:0000256" key="11">
    <source>
        <dbReference type="SAM" id="Phobius"/>
    </source>
</evidence>
<evidence type="ECO:0000259" key="13">
    <source>
        <dbReference type="Pfam" id="PF23598"/>
    </source>
</evidence>
<dbReference type="Pfam" id="PF08263">
    <property type="entry name" value="LRRNT_2"/>
    <property type="match status" value="1"/>
</dbReference>
<comment type="similarity">
    <text evidence="2">Belongs to the RLP family.</text>
</comment>
<keyword evidence="8 11" id="KW-1133">Transmembrane helix</keyword>
<dbReference type="InterPro" id="IPR013210">
    <property type="entry name" value="LRR_N_plant-typ"/>
</dbReference>
<reference evidence="14" key="1">
    <citation type="submission" date="2023-04" db="EMBL/GenBank/DDBJ databases">
        <authorList>
            <person name="Vijverberg K."/>
            <person name="Xiong W."/>
            <person name="Schranz E."/>
        </authorList>
    </citation>
    <scope>NUCLEOTIDE SEQUENCE</scope>
</reference>
<keyword evidence="15" id="KW-1185">Reference proteome</keyword>
<evidence type="ECO:0000256" key="8">
    <source>
        <dbReference type="ARBA" id="ARBA00022989"/>
    </source>
</evidence>
<dbReference type="PANTHER" id="PTHR48063">
    <property type="entry name" value="LRR RECEPTOR-LIKE KINASE"/>
    <property type="match status" value="1"/>
</dbReference>
<dbReference type="SMART" id="SM00369">
    <property type="entry name" value="LRR_TYP"/>
    <property type="match status" value="12"/>
</dbReference>
<dbReference type="InterPro" id="IPR046956">
    <property type="entry name" value="RLP23-like"/>
</dbReference>
<comment type="subcellular location">
    <subcellularLocation>
        <location evidence="1">Cell membrane</location>
        <topology evidence="1">Single-pass type I membrane protein</topology>
    </subcellularLocation>
</comment>
<dbReference type="Pfam" id="PF13855">
    <property type="entry name" value="LRR_8"/>
    <property type="match status" value="1"/>
</dbReference>
<dbReference type="SUPFAM" id="SSF52058">
    <property type="entry name" value="L domain-like"/>
    <property type="match status" value="2"/>
</dbReference>
<evidence type="ECO:0000256" key="4">
    <source>
        <dbReference type="ARBA" id="ARBA00022614"/>
    </source>
</evidence>
<gene>
    <name evidence="14" type="ORF">LSALG_LOCUS1889</name>
</gene>
<protein>
    <recommendedName>
        <fullName evidence="16">Leucine-rich repeat-containing N-terminal plant-type domain-containing protein</fullName>
    </recommendedName>
</protein>
<keyword evidence="4" id="KW-0433">Leucine-rich repeat</keyword>
<evidence type="ECO:0000256" key="9">
    <source>
        <dbReference type="ARBA" id="ARBA00023136"/>
    </source>
</evidence>
<evidence type="ECO:0000313" key="14">
    <source>
        <dbReference type="EMBL" id="CAI9261086.1"/>
    </source>
</evidence>
<dbReference type="Pfam" id="PF00560">
    <property type="entry name" value="LRR_1"/>
    <property type="match status" value="7"/>
</dbReference>
<organism evidence="14 15">
    <name type="scientific">Lactuca saligna</name>
    <name type="common">Willowleaf lettuce</name>
    <dbReference type="NCBI Taxonomy" id="75948"/>
    <lineage>
        <taxon>Eukaryota</taxon>
        <taxon>Viridiplantae</taxon>
        <taxon>Streptophyta</taxon>
        <taxon>Embryophyta</taxon>
        <taxon>Tracheophyta</taxon>
        <taxon>Spermatophyta</taxon>
        <taxon>Magnoliopsida</taxon>
        <taxon>eudicotyledons</taxon>
        <taxon>Gunneridae</taxon>
        <taxon>Pentapetalae</taxon>
        <taxon>asterids</taxon>
        <taxon>campanulids</taxon>
        <taxon>Asterales</taxon>
        <taxon>Asteraceae</taxon>
        <taxon>Cichorioideae</taxon>
        <taxon>Cichorieae</taxon>
        <taxon>Lactucinae</taxon>
        <taxon>Lactuca</taxon>
    </lineage>
</organism>
<accession>A0AA35UM79</accession>
<dbReference type="Proteomes" id="UP001177003">
    <property type="component" value="Chromosome 0"/>
</dbReference>
<dbReference type="InterPro" id="IPR003591">
    <property type="entry name" value="Leu-rich_rpt_typical-subtyp"/>
</dbReference>
<evidence type="ECO:0000256" key="7">
    <source>
        <dbReference type="ARBA" id="ARBA00022737"/>
    </source>
</evidence>
<dbReference type="SUPFAM" id="SSF52047">
    <property type="entry name" value="RNI-like"/>
    <property type="match status" value="1"/>
</dbReference>
<evidence type="ECO:0008006" key="16">
    <source>
        <dbReference type="Google" id="ProtNLM"/>
    </source>
</evidence>
<feature type="domain" description="Leucine-rich repeat-containing N-terminal plant-type" evidence="12">
    <location>
        <begin position="7"/>
        <end position="44"/>
    </location>
</feature>
<dbReference type="InterPro" id="IPR032675">
    <property type="entry name" value="LRR_dom_sf"/>
</dbReference>
<evidence type="ECO:0000256" key="6">
    <source>
        <dbReference type="ARBA" id="ARBA00022729"/>
    </source>
</evidence>
<dbReference type="GO" id="GO:0005886">
    <property type="term" value="C:plasma membrane"/>
    <property type="evidence" value="ECO:0007669"/>
    <property type="project" value="UniProtKB-SubCell"/>
</dbReference>
<feature type="domain" description="Disease resistance R13L4/SHOC-2-like LRR" evidence="13">
    <location>
        <begin position="402"/>
        <end position="638"/>
    </location>
</feature>
<keyword evidence="6" id="KW-0732">Signal</keyword>
<keyword evidence="10" id="KW-0325">Glycoprotein</keyword>